<keyword evidence="4" id="KW-1185">Reference proteome</keyword>
<name>A0A8R2M3I0_BOMMO</name>
<dbReference type="SUPFAM" id="SSF47565">
    <property type="entry name" value="Insect pheromone/odorant-binding proteins"/>
    <property type="match status" value="2"/>
</dbReference>
<dbReference type="AlphaFoldDB" id="A0A8R2M3I0"/>
<dbReference type="Proteomes" id="UP000005204">
    <property type="component" value="Unassembled WGS sequence"/>
</dbReference>
<keyword evidence="1 2" id="KW-0732">Signal</keyword>
<feature type="chain" id="PRO_5035782069" evidence="2">
    <location>
        <begin position="22"/>
        <end position="279"/>
    </location>
</feature>
<dbReference type="GO" id="GO:0007608">
    <property type="term" value="P:sensory perception of smell"/>
    <property type="evidence" value="ECO:0007669"/>
    <property type="project" value="TreeGrafter"/>
</dbReference>
<dbReference type="PANTHER" id="PTHR11857">
    <property type="entry name" value="ODORANT BINDING PROTEIN-RELATED"/>
    <property type="match status" value="1"/>
</dbReference>
<evidence type="ECO:0000313" key="3">
    <source>
        <dbReference type="EnsemblMetazoa" id="XP_037873332.1"/>
    </source>
</evidence>
<dbReference type="GO" id="GO:0005549">
    <property type="term" value="F:odorant binding"/>
    <property type="evidence" value="ECO:0007669"/>
    <property type="project" value="InterPro"/>
</dbReference>
<reference evidence="4" key="1">
    <citation type="journal article" date="2008" name="Insect Biochem. Mol. Biol.">
        <title>The genome of a lepidopteran model insect, the silkworm Bombyx mori.</title>
        <authorList>
            <consortium name="International Silkworm Genome Consortium"/>
        </authorList>
    </citation>
    <scope>NUCLEOTIDE SEQUENCE [LARGE SCALE GENOMIC DNA]</scope>
    <source>
        <strain evidence="4">p50T</strain>
    </source>
</reference>
<accession>A0A8R2M3I0</accession>
<evidence type="ECO:0000256" key="1">
    <source>
        <dbReference type="ARBA" id="ARBA00022729"/>
    </source>
</evidence>
<evidence type="ECO:0000256" key="2">
    <source>
        <dbReference type="SAM" id="SignalP"/>
    </source>
</evidence>
<dbReference type="CDD" id="cd23992">
    <property type="entry name" value="PBP_GOBP"/>
    <property type="match status" value="2"/>
</dbReference>
<proteinExistence type="predicted"/>
<dbReference type="SMART" id="SM00708">
    <property type="entry name" value="PhBP"/>
    <property type="match status" value="2"/>
</dbReference>
<evidence type="ECO:0000313" key="4">
    <source>
        <dbReference type="Proteomes" id="UP000005204"/>
    </source>
</evidence>
<organism evidence="3 4">
    <name type="scientific">Bombyx mori</name>
    <name type="common">Silk moth</name>
    <dbReference type="NCBI Taxonomy" id="7091"/>
    <lineage>
        <taxon>Eukaryota</taxon>
        <taxon>Metazoa</taxon>
        <taxon>Ecdysozoa</taxon>
        <taxon>Arthropoda</taxon>
        <taxon>Hexapoda</taxon>
        <taxon>Insecta</taxon>
        <taxon>Pterygota</taxon>
        <taxon>Neoptera</taxon>
        <taxon>Endopterygota</taxon>
        <taxon>Lepidoptera</taxon>
        <taxon>Glossata</taxon>
        <taxon>Ditrysia</taxon>
        <taxon>Bombycoidea</taxon>
        <taxon>Bombycidae</taxon>
        <taxon>Bombycinae</taxon>
        <taxon>Bombyx</taxon>
    </lineage>
</organism>
<sequence length="279" mass="30951">MLRVVVICVCFLVIAPYGINAVSDEQKIKIREQIDKSGFECFKDHKITEDDIKNLRARKPATGENVPCFIACVMKKTGVMNDQGVIHTEPVLQLAKKVLTDDKDIKKLQDYIHSCSHVNSKTVHDKGQGCEFAIQTYTCMSANASKALTDEQKNKIQSKFIEIGAECIVEHPISIDDINSFKNKKFPSGVNAGCFVACIFNKIGLFDDKGNLSHNSALEKAKGIFNADEEVKNLEEFLNRCAKVNGEAVGDGVKGCERAKLAYNCLIENSLEFGFNIDF</sequence>
<reference evidence="3" key="2">
    <citation type="submission" date="2022-06" db="UniProtKB">
        <authorList>
            <consortium name="EnsemblMetazoa"/>
        </authorList>
    </citation>
    <scope>IDENTIFICATION</scope>
    <source>
        <strain evidence="3">p50T (Dazao)</strain>
    </source>
</reference>
<feature type="signal peptide" evidence="2">
    <location>
        <begin position="1"/>
        <end position="21"/>
    </location>
</feature>
<protein>
    <submittedName>
        <fullName evidence="3">Uncharacterized protein</fullName>
    </submittedName>
</protein>
<dbReference type="Pfam" id="PF01395">
    <property type="entry name" value="PBP_GOBP"/>
    <property type="match status" value="2"/>
</dbReference>
<dbReference type="Gene3D" id="1.10.238.20">
    <property type="entry name" value="Pheromone/general odorant binding protein domain"/>
    <property type="match status" value="2"/>
</dbReference>
<dbReference type="GO" id="GO:0005615">
    <property type="term" value="C:extracellular space"/>
    <property type="evidence" value="ECO:0007669"/>
    <property type="project" value="TreeGrafter"/>
</dbReference>
<dbReference type="InterPro" id="IPR006170">
    <property type="entry name" value="PBP/GOBP"/>
</dbReference>
<dbReference type="EnsemblMetazoa" id="XM_038017404.1">
    <property type="protein sequence ID" value="XP_037873332.1"/>
    <property type="gene ID" value="LOC101743545"/>
</dbReference>
<dbReference type="InterPro" id="IPR036728">
    <property type="entry name" value="PBP_GOBP_sf"/>
</dbReference>